<feature type="region of interest" description="Disordered" evidence="12">
    <location>
        <begin position="816"/>
        <end position="865"/>
    </location>
</feature>
<dbReference type="PROSITE" id="PS50118">
    <property type="entry name" value="HMG_BOX_2"/>
    <property type="match status" value="1"/>
</dbReference>
<proteinExistence type="predicted"/>
<dbReference type="InterPro" id="IPR058607">
    <property type="entry name" value="HMG-box_Cic-like"/>
</dbReference>
<dbReference type="InterPro" id="IPR052412">
    <property type="entry name" value="CC-Dev_Transcription_Reg"/>
</dbReference>
<feature type="compositionally biased region" description="Basic and acidic residues" evidence="12">
    <location>
        <begin position="1005"/>
        <end position="1015"/>
    </location>
</feature>
<name>A0A3Q3WRI1_MOLML</name>
<feature type="compositionally biased region" description="Polar residues" evidence="12">
    <location>
        <begin position="620"/>
        <end position="631"/>
    </location>
</feature>
<dbReference type="InterPro" id="IPR058606">
    <property type="entry name" value="HTH_Cic_C"/>
</dbReference>
<evidence type="ECO:0000256" key="8">
    <source>
        <dbReference type="ARBA" id="ARBA00064662"/>
    </source>
</evidence>
<dbReference type="Gene3D" id="1.10.30.10">
    <property type="entry name" value="High mobility group box domain"/>
    <property type="match status" value="1"/>
</dbReference>
<feature type="compositionally biased region" description="Polar residues" evidence="12">
    <location>
        <begin position="46"/>
        <end position="55"/>
    </location>
</feature>
<dbReference type="FunFam" id="1.10.30.10:FF:000010">
    <property type="entry name" value="Capicua transcriptional repressor b"/>
    <property type="match status" value="1"/>
</dbReference>
<dbReference type="AlphaFoldDB" id="A0A3Q3WRI1"/>
<dbReference type="Pfam" id="PF25981">
    <property type="entry name" value="HTH_Cic_C"/>
    <property type="match status" value="1"/>
</dbReference>
<dbReference type="Proteomes" id="UP000261620">
    <property type="component" value="Unplaced"/>
</dbReference>
<evidence type="ECO:0000256" key="10">
    <source>
        <dbReference type="ARBA" id="ARBA00074291"/>
    </source>
</evidence>
<dbReference type="CDD" id="cd21990">
    <property type="entry name" value="HMG-box_CIC-like"/>
    <property type="match status" value="1"/>
</dbReference>
<feature type="region of interest" description="Disordered" evidence="12">
    <location>
        <begin position="714"/>
        <end position="776"/>
    </location>
</feature>
<dbReference type="InterPro" id="IPR009071">
    <property type="entry name" value="HMG_box_dom"/>
</dbReference>
<feature type="domain" description="HMG box" evidence="13">
    <location>
        <begin position="181"/>
        <end position="249"/>
    </location>
</feature>
<evidence type="ECO:0000256" key="1">
    <source>
        <dbReference type="ARBA" id="ARBA00022491"/>
    </source>
</evidence>
<feature type="compositionally biased region" description="Polar residues" evidence="12">
    <location>
        <begin position="359"/>
        <end position="373"/>
    </location>
</feature>
<feature type="region of interest" description="Disordered" evidence="12">
    <location>
        <begin position="405"/>
        <end position="490"/>
    </location>
</feature>
<dbReference type="Pfam" id="PF00505">
    <property type="entry name" value="HMG_box"/>
    <property type="match status" value="1"/>
</dbReference>
<dbReference type="GO" id="GO:0005634">
    <property type="term" value="C:nucleus"/>
    <property type="evidence" value="ECO:0007669"/>
    <property type="project" value="UniProtKB-UniRule"/>
</dbReference>
<comment type="function">
    <text evidence="7">Transcriptional repressor which plays a role in development of the central nervous system (CNS). In concert with ATXN1 and ATXN1L, involved in brain development.</text>
</comment>
<sequence>MTKNFVVSHQHLIPTSPLFTFTLWTNVEPRSVPVFPWHSLVPFLAPTQSDPSSQPGEGPHPVNHPQVGSLKTVSLCCSSDGQGVAVLSQEPAEAPPAVERGPLSQPPPSSEEPLPEKEKVEAERERPDSETESDVDDPFLPGVVPEQPISTSPVKRRTQSLSALPKDGDKNSPGKREKDHIRRPMNAFMIFSKRHRALVHQRHPNQDNRTVSKILGEWWYALGPKEKQKYHDLAFQVKEAHFKAHPDWKWCNKDRKKSSSEGRGVPGGKDIRERSMSESTGCFQSTITTNINMYIFCLVGVSERNTGESNIGQLTRPRAFSQSAMHSLERGERGNTQALAELAQTGPKVQTICGDGGNQFSSHTSTLSQSQRGVSEDMTSDEERMVICEEEGDDDVIVICSSALSSSTQHTSHGRSISLSSYPTSKRYDEGRPGGGGGFFHHRRKERGEGEGKDTYGGEEGGEVQATSFSFSSGQSVTSPAGGTPSSSISSLGANPATGIGAIRVASTVVTNVMRPVISTPLPIASKPREGGTSSSPHPPERKSLTPQQQPQLLIGSGGGAAATGGGYYSSSSPHPVGAGPGGLVTNLVLGGALSAQPAVQLITPSPQPQPSQQQVFPSTAVSGPHCQTNGPLPLPLLQPQFLPASSLVPPGGKAITQVQYILPTLPANSHPKSPPQQLSQTTSIFNLPTAPPTHVSLANGKQQVTSSMTGYTSSQTVGVVSPGTRGKLAGWKESLPSSPLPTPSATEPNLPPPQSDKDGSTPKKVKARPPPLKKTFDSVDKVLSEVYFEERFAELPEFRPEEVLPSPTLQSLATSPRAILGSYRRKRKNSTDLDSATDDQVSPKRKSRRRSSCSSEPNTPKSAAKCEGDIFTFDRAATDGEDILTDLEFDKVPYSSLRRTLDQRRALVMQLFQEQGFFPSAQATAAFQTRYSDIFPTKLCLQLKIREVRQKIMQTAAPSDASGLGTPDSSGCLAGPSGSQSGEGSVRGELQDDEEEQGTEASPEDPRDSQDSSR</sequence>
<feature type="compositionally biased region" description="Basic and acidic residues" evidence="12">
    <location>
        <begin position="166"/>
        <end position="182"/>
    </location>
</feature>
<feature type="compositionally biased region" description="Low complexity" evidence="12">
    <location>
        <begin position="734"/>
        <end position="749"/>
    </location>
</feature>
<keyword evidence="6 11" id="KW-0539">Nucleus</keyword>
<feature type="region of interest" description="Disordered" evidence="12">
    <location>
        <begin position="251"/>
        <end position="279"/>
    </location>
</feature>
<feature type="compositionally biased region" description="Polar residues" evidence="12">
    <location>
        <begin position="414"/>
        <end position="424"/>
    </location>
</feature>
<keyword evidence="15" id="KW-1185">Reference proteome</keyword>
<feature type="region of interest" description="Disordered" evidence="12">
    <location>
        <begin position="91"/>
        <end position="182"/>
    </location>
</feature>
<comment type="subunit">
    <text evidence="9">Interacts with ATXN1.</text>
</comment>
<evidence type="ECO:0000259" key="13">
    <source>
        <dbReference type="PROSITE" id="PS50118"/>
    </source>
</evidence>
<keyword evidence="3" id="KW-0805">Transcription regulation</keyword>
<feature type="compositionally biased region" description="Basic and acidic residues" evidence="12">
    <location>
        <begin position="251"/>
        <end position="260"/>
    </location>
</feature>
<dbReference type="PANTHER" id="PTHR13059">
    <property type="entry name" value="HMG-BOX TRANSCRIPTION FACTOR BBX"/>
    <property type="match status" value="1"/>
</dbReference>
<evidence type="ECO:0000256" key="3">
    <source>
        <dbReference type="ARBA" id="ARBA00023015"/>
    </source>
</evidence>
<reference evidence="14" key="1">
    <citation type="submission" date="2025-08" db="UniProtKB">
        <authorList>
            <consortium name="Ensembl"/>
        </authorList>
    </citation>
    <scope>IDENTIFICATION</scope>
</reference>
<feature type="compositionally biased region" description="Low complexity" evidence="12">
    <location>
        <begin position="467"/>
        <end position="479"/>
    </location>
</feature>
<reference evidence="14" key="2">
    <citation type="submission" date="2025-09" db="UniProtKB">
        <authorList>
            <consortium name="Ensembl"/>
        </authorList>
    </citation>
    <scope>IDENTIFICATION</scope>
</reference>
<evidence type="ECO:0000256" key="2">
    <source>
        <dbReference type="ARBA" id="ARBA00022553"/>
    </source>
</evidence>
<organism evidence="14 15">
    <name type="scientific">Mola mola</name>
    <name type="common">Ocean sunfish</name>
    <name type="synonym">Tetraodon mola</name>
    <dbReference type="NCBI Taxonomy" id="94237"/>
    <lineage>
        <taxon>Eukaryota</taxon>
        <taxon>Metazoa</taxon>
        <taxon>Chordata</taxon>
        <taxon>Craniata</taxon>
        <taxon>Vertebrata</taxon>
        <taxon>Euteleostomi</taxon>
        <taxon>Actinopterygii</taxon>
        <taxon>Neopterygii</taxon>
        <taxon>Teleostei</taxon>
        <taxon>Neoteleostei</taxon>
        <taxon>Acanthomorphata</taxon>
        <taxon>Eupercaria</taxon>
        <taxon>Tetraodontiformes</taxon>
        <taxon>Molidae</taxon>
        <taxon>Mola</taxon>
    </lineage>
</organism>
<feature type="region of interest" description="Disordered" evidence="12">
    <location>
        <begin position="359"/>
        <end position="381"/>
    </location>
</feature>
<feature type="region of interest" description="Disordered" evidence="12">
    <location>
        <begin position="46"/>
        <end position="67"/>
    </location>
</feature>
<accession>A0A3Q3WRI1</accession>
<feature type="compositionally biased region" description="Basic and acidic residues" evidence="12">
    <location>
        <begin position="446"/>
        <end position="456"/>
    </location>
</feature>
<feature type="region of interest" description="Disordered" evidence="12">
    <location>
        <begin position="957"/>
        <end position="1015"/>
    </location>
</feature>
<dbReference type="SUPFAM" id="SSF47095">
    <property type="entry name" value="HMG-box"/>
    <property type="match status" value="1"/>
</dbReference>
<dbReference type="SMART" id="SM00398">
    <property type="entry name" value="HMG"/>
    <property type="match status" value="1"/>
</dbReference>
<keyword evidence="1" id="KW-0678">Repressor</keyword>
<dbReference type="GO" id="GO:0000981">
    <property type="term" value="F:DNA-binding transcription factor activity, RNA polymerase II-specific"/>
    <property type="evidence" value="ECO:0007669"/>
    <property type="project" value="TreeGrafter"/>
</dbReference>
<evidence type="ECO:0000256" key="11">
    <source>
        <dbReference type="PROSITE-ProRule" id="PRU00267"/>
    </source>
</evidence>
<evidence type="ECO:0000256" key="9">
    <source>
        <dbReference type="ARBA" id="ARBA00065636"/>
    </source>
</evidence>
<feature type="compositionally biased region" description="Basic and acidic residues" evidence="12">
    <location>
        <begin position="114"/>
        <end position="129"/>
    </location>
</feature>
<feature type="DNA-binding region" description="HMG box" evidence="11">
    <location>
        <begin position="181"/>
        <end position="249"/>
    </location>
</feature>
<evidence type="ECO:0000313" key="15">
    <source>
        <dbReference type="Proteomes" id="UP000261620"/>
    </source>
</evidence>
<comment type="subunit">
    <text evidence="8">Found in a complex with ATXN1 and ATXN1L.</text>
</comment>
<feature type="region of interest" description="Disordered" evidence="12">
    <location>
        <begin position="521"/>
        <end position="560"/>
    </location>
</feature>
<evidence type="ECO:0000256" key="5">
    <source>
        <dbReference type="ARBA" id="ARBA00023163"/>
    </source>
</evidence>
<keyword evidence="4 11" id="KW-0238">DNA-binding</keyword>
<evidence type="ECO:0000256" key="4">
    <source>
        <dbReference type="ARBA" id="ARBA00023125"/>
    </source>
</evidence>
<keyword evidence="5" id="KW-0804">Transcription</keyword>
<evidence type="ECO:0000313" key="14">
    <source>
        <dbReference type="Ensembl" id="ENSMMOP00000020703.1"/>
    </source>
</evidence>
<dbReference type="InterPro" id="IPR036910">
    <property type="entry name" value="HMG_box_dom_sf"/>
</dbReference>
<dbReference type="PANTHER" id="PTHR13059:SF15">
    <property type="entry name" value="PROTEIN CAPICUA HOMOLOG ISOFORM X1"/>
    <property type="match status" value="1"/>
</dbReference>
<dbReference type="GO" id="GO:0000977">
    <property type="term" value="F:RNA polymerase II transcription regulatory region sequence-specific DNA binding"/>
    <property type="evidence" value="ECO:0007669"/>
    <property type="project" value="TreeGrafter"/>
</dbReference>
<protein>
    <recommendedName>
        <fullName evidence="10">Protein capicua homolog</fullName>
    </recommendedName>
</protein>
<keyword evidence="2" id="KW-0597">Phosphoprotein</keyword>
<evidence type="ECO:0000256" key="7">
    <source>
        <dbReference type="ARBA" id="ARBA00053962"/>
    </source>
</evidence>
<dbReference type="Ensembl" id="ENSMMOT00000021049.1">
    <property type="protein sequence ID" value="ENSMMOP00000020703.1"/>
    <property type="gene ID" value="ENSMMOG00000015741.1"/>
</dbReference>
<evidence type="ECO:0000256" key="6">
    <source>
        <dbReference type="ARBA" id="ARBA00023242"/>
    </source>
</evidence>
<feature type="region of interest" description="Disordered" evidence="12">
    <location>
        <begin position="604"/>
        <end position="631"/>
    </location>
</feature>
<evidence type="ECO:0000256" key="12">
    <source>
        <dbReference type="SAM" id="MobiDB-lite"/>
    </source>
</evidence>